<dbReference type="SUPFAM" id="SSF53633">
    <property type="entry name" value="Carbamate kinase-like"/>
    <property type="match status" value="1"/>
</dbReference>
<keyword evidence="5 8" id="KW-0067">ATP-binding</keyword>
<dbReference type="InterPro" id="IPR005260">
    <property type="entry name" value="Asp_kin_monofn"/>
</dbReference>
<comment type="catalytic activity">
    <reaction evidence="7 9">
        <text>L-aspartate + ATP = 4-phospho-L-aspartate + ADP</text>
        <dbReference type="Rhea" id="RHEA:23776"/>
        <dbReference type="ChEBI" id="CHEBI:29991"/>
        <dbReference type="ChEBI" id="CHEBI:30616"/>
        <dbReference type="ChEBI" id="CHEBI:57535"/>
        <dbReference type="ChEBI" id="CHEBI:456216"/>
        <dbReference type="EC" id="2.7.2.4"/>
    </reaction>
</comment>
<dbReference type="UniPathway" id="UPA00051">
    <property type="reaction ID" value="UER00462"/>
</dbReference>
<dbReference type="InterPro" id="IPR036393">
    <property type="entry name" value="AceGlu_kinase-like_sf"/>
</dbReference>
<keyword evidence="4 9" id="KW-0418">Kinase</keyword>
<keyword evidence="6" id="KW-0521">NADP</keyword>
<dbReference type="OrthoDB" id="9799110at2"/>
<dbReference type="Pfam" id="PF22468">
    <property type="entry name" value="ACT_9"/>
    <property type="match status" value="2"/>
</dbReference>
<reference evidence="12 13" key="1">
    <citation type="submission" date="2017-03" db="EMBL/GenBank/DDBJ databases">
        <title>Draft Genome sequence of Marispirochaeta sp. strain JC444.</title>
        <authorList>
            <person name="Shivani Y."/>
            <person name="Subhash Y."/>
            <person name="Sasikala C."/>
            <person name="Ramana C."/>
        </authorList>
    </citation>
    <scope>NUCLEOTIDE SEQUENCE [LARGE SCALE GENOMIC DNA]</scope>
    <source>
        <strain evidence="12 13">JC444</strain>
    </source>
</reference>
<sequence>MKVMKFGGSSVKDAEKIQHVSDIARRAASSEPVVLVFSAMKGITDMLIDAATSAEKGDPAYRRLVEEIKTRQKEAIAALFGNDTAKTIEKEIGTLLDELSDILHGVELVRECSVRTMDMIMSFGERINCRLIASYLSASGTPAQYVDARSMIVTDSSHGNAKVDFEASYPLIRQTLSKVEGIAVVTGFIARTEKGVTTTLGRNGSDYTASLVGAAIDADRVEIWTDVDGVLSADPRLVPTAFVLPEISLEDAMELSYFGAEVIHPYTMLPAVDKNISIYIKNTLNPDVPGTRIAAGAKGGSAPITGIASIENVALINIEGGGMLGHPGVASRVFSALAHAKVNIIMISQASSEHSICMVCREKEAALAVAALKTELAEELRYRMIQSIELVNELEIIAVVGENMRGTPGISGRLFSALGRANINVLAIAQGSSERNISFVIHQESRSAALNAVHKAFLEEVQ</sequence>
<dbReference type="CDD" id="cd04921">
    <property type="entry name" value="ACT_AKi-HSDH-ThrA-like_1"/>
    <property type="match status" value="1"/>
</dbReference>
<evidence type="ECO:0000256" key="10">
    <source>
        <dbReference type="RuleBase" id="RU004249"/>
    </source>
</evidence>
<feature type="binding site" evidence="8">
    <location>
        <position position="125"/>
    </location>
    <ligand>
        <name>substrate</name>
    </ligand>
</feature>
<evidence type="ECO:0000313" key="12">
    <source>
        <dbReference type="EMBL" id="ORC34673.1"/>
    </source>
</evidence>
<dbReference type="SUPFAM" id="SSF55021">
    <property type="entry name" value="ACT-like"/>
    <property type="match status" value="2"/>
</dbReference>
<evidence type="ECO:0000256" key="7">
    <source>
        <dbReference type="ARBA" id="ARBA00047872"/>
    </source>
</evidence>
<evidence type="ECO:0000256" key="1">
    <source>
        <dbReference type="ARBA" id="ARBA00004766"/>
    </source>
</evidence>
<dbReference type="UniPathway" id="UPA00034">
    <property type="reaction ID" value="UER00015"/>
</dbReference>
<dbReference type="NCBIfam" id="TIGR00657">
    <property type="entry name" value="asp_kinases"/>
    <property type="match status" value="1"/>
</dbReference>
<dbReference type="InterPro" id="IPR018042">
    <property type="entry name" value="Aspartate_kinase_CS"/>
</dbReference>
<evidence type="ECO:0000256" key="9">
    <source>
        <dbReference type="RuleBase" id="RU003448"/>
    </source>
</evidence>
<protein>
    <recommendedName>
        <fullName evidence="9">Aspartokinase</fullName>
        <ecNumber evidence="9">2.7.2.4</ecNumber>
    </recommendedName>
</protein>
<dbReference type="InterPro" id="IPR001048">
    <property type="entry name" value="Asp/Glu/Uridylate_kinase"/>
</dbReference>
<gene>
    <name evidence="12" type="ORF">B4O97_12055</name>
</gene>
<dbReference type="Pfam" id="PF00696">
    <property type="entry name" value="AA_kinase"/>
    <property type="match status" value="1"/>
</dbReference>
<evidence type="ECO:0000256" key="6">
    <source>
        <dbReference type="ARBA" id="ARBA00022857"/>
    </source>
</evidence>
<dbReference type="Gene3D" id="3.30.2130.10">
    <property type="entry name" value="VC0802-like"/>
    <property type="match status" value="1"/>
</dbReference>
<organism evidence="12 13">
    <name type="scientific">Marispirochaeta aestuarii</name>
    <dbReference type="NCBI Taxonomy" id="1963862"/>
    <lineage>
        <taxon>Bacteria</taxon>
        <taxon>Pseudomonadati</taxon>
        <taxon>Spirochaetota</taxon>
        <taxon>Spirochaetia</taxon>
        <taxon>Spirochaetales</taxon>
        <taxon>Spirochaetaceae</taxon>
        <taxon>Marispirochaeta</taxon>
    </lineage>
</organism>
<dbReference type="Gene3D" id="3.40.1160.10">
    <property type="entry name" value="Acetylglutamate kinase-like"/>
    <property type="match status" value="1"/>
</dbReference>
<dbReference type="InterPro" id="IPR002912">
    <property type="entry name" value="ACT_dom"/>
</dbReference>
<comment type="pathway">
    <text evidence="10">Amino-acid biosynthesis; L-threonine biosynthesis; L-threonine from L-aspartate: step 1/5.</text>
</comment>
<dbReference type="InterPro" id="IPR045865">
    <property type="entry name" value="ACT-like_dom_sf"/>
</dbReference>
<feature type="domain" description="ACT" evidence="11">
    <location>
        <begin position="399"/>
        <end position="462"/>
    </location>
</feature>
<feature type="binding site" evidence="8">
    <location>
        <begin position="5"/>
        <end position="8"/>
    </location>
    <ligand>
        <name>ATP</name>
        <dbReference type="ChEBI" id="CHEBI:30616"/>
    </ligand>
</feature>
<dbReference type="AlphaFoldDB" id="A0A1Y1RWR8"/>
<dbReference type="EMBL" id="MWQY01000012">
    <property type="protein sequence ID" value="ORC34673.1"/>
    <property type="molecule type" value="Genomic_DNA"/>
</dbReference>
<comment type="caution">
    <text evidence="12">The sequence shown here is derived from an EMBL/GenBank/DDBJ whole genome shotgun (WGS) entry which is preliminary data.</text>
</comment>
<dbReference type="GO" id="GO:0004412">
    <property type="term" value="F:homoserine dehydrogenase activity"/>
    <property type="evidence" value="ECO:0007669"/>
    <property type="project" value="InterPro"/>
</dbReference>
<feature type="binding site" evidence="8">
    <location>
        <position position="44"/>
    </location>
    <ligand>
        <name>substrate</name>
    </ligand>
</feature>
<dbReference type="UniPathway" id="UPA00050">
    <property type="reaction ID" value="UER00461"/>
</dbReference>
<accession>A0A1Y1RWR8</accession>
<dbReference type="GO" id="GO:0004072">
    <property type="term" value="F:aspartate kinase activity"/>
    <property type="evidence" value="ECO:0007669"/>
    <property type="project" value="UniProtKB-EC"/>
</dbReference>
<dbReference type="InterPro" id="IPR011147">
    <property type="entry name" value="Bifunc_Aspkin/hSer_DH"/>
</dbReference>
<dbReference type="InterPro" id="IPR041743">
    <property type="entry name" value="AK-HSDH_N"/>
</dbReference>
<name>A0A1Y1RWR8_9SPIO</name>
<dbReference type="Gene3D" id="3.30.70.260">
    <property type="match status" value="1"/>
</dbReference>
<dbReference type="GO" id="GO:0009088">
    <property type="term" value="P:threonine biosynthetic process"/>
    <property type="evidence" value="ECO:0007669"/>
    <property type="project" value="UniProtKB-UniPathway"/>
</dbReference>
<feature type="binding site" evidence="8">
    <location>
        <position position="236"/>
    </location>
    <ligand>
        <name>ATP</name>
        <dbReference type="ChEBI" id="CHEBI:30616"/>
    </ligand>
</feature>
<evidence type="ECO:0000259" key="11">
    <source>
        <dbReference type="PROSITE" id="PS51671"/>
    </source>
</evidence>
<dbReference type="GO" id="GO:0005524">
    <property type="term" value="F:ATP binding"/>
    <property type="evidence" value="ECO:0007669"/>
    <property type="project" value="UniProtKB-KW"/>
</dbReference>
<dbReference type="EC" id="2.7.2.4" evidence="9"/>
<dbReference type="Proteomes" id="UP000192343">
    <property type="component" value="Unassembled WGS sequence"/>
</dbReference>
<dbReference type="InterPro" id="IPR054352">
    <property type="entry name" value="ACT_Aspartokinase"/>
</dbReference>
<dbReference type="PROSITE" id="PS51671">
    <property type="entry name" value="ACT"/>
    <property type="match status" value="2"/>
</dbReference>
<keyword evidence="13" id="KW-1185">Reference proteome</keyword>
<evidence type="ECO:0000256" key="3">
    <source>
        <dbReference type="ARBA" id="ARBA00022741"/>
    </source>
</evidence>
<dbReference type="STRING" id="1963862.B4O97_12055"/>
<dbReference type="InterPro" id="IPR001341">
    <property type="entry name" value="Asp_kinase"/>
</dbReference>
<dbReference type="PIRSF" id="PIRSF000726">
    <property type="entry name" value="Asp_kin"/>
    <property type="match status" value="1"/>
</dbReference>
<keyword evidence="10" id="KW-0028">Amino-acid biosynthesis</keyword>
<comment type="pathway">
    <text evidence="10">Amino-acid biosynthesis; L-methionine biosynthesis via de novo pathway; L-homoserine from L-aspartate: step 1/3.</text>
</comment>
<dbReference type="FunFam" id="3.30.2130.10:FF:000001">
    <property type="entry name" value="Bifunctional aspartokinase/homoserine dehydrogenase"/>
    <property type="match status" value="1"/>
</dbReference>
<comment type="similarity">
    <text evidence="9">Belongs to the aspartokinase family.</text>
</comment>
<evidence type="ECO:0000313" key="13">
    <source>
        <dbReference type="Proteomes" id="UP000192343"/>
    </source>
</evidence>
<evidence type="ECO:0000256" key="5">
    <source>
        <dbReference type="ARBA" id="ARBA00022840"/>
    </source>
</evidence>
<dbReference type="PANTHER" id="PTHR43070">
    <property type="match status" value="1"/>
</dbReference>
<evidence type="ECO:0000256" key="8">
    <source>
        <dbReference type="PIRSR" id="PIRSR000726-1"/>
    </source>
</evidence>
<comment type="pathway">
    <text evidence="1 10">Amino-acid biosynthesis; L-lysine biosynthesis via DAP pathway; (S)-tetrahydrodipicolinate from L-aspartate: step 1/4.</text>
</comment>
<keyword evidence="3 8" id="KW-0547">Nucleotide-binding</keyword>
<dbReference type="RefSeq" id="WP_083051130.1">
    <property type="nucleotide sequence ID" value="NZ_MWQY01000012.1"/>
</dbReference>
<feature type="domain" description="ACT" evidence="11">
    <location>
        <begin position="318"/>
        <end position="393"/>
    </location>
</feature>
<evidence type="ECO:0000256" key="4">
    <source>
        <dbReference type="ARBA" id="ARBA00022777"/>
    </source>
</evidence>
<dbReference type="CDD" id="cd04257">
    <property type="entry name" value="AAK_AK-HSDH"/>
    <property type="match status" value="1"/>
</dbReference>
<dbReference type="PROSITE" id="PS00324">
    <property type="entry name" value="ASPARTOKINASE"/>
    <property type="match status" value="1"/>
</dbReference>
<dbReference type="GO" id="GO:0009089">
    <property type="term" value="P:lysine biosynthetic process via diaminopimelate"/>
    <property type="evidence" value="ECO:0007669"/>
    <property type="project" value="UniProtKB-UniPathway"/>
</dbReference>
<keyword evidence="2 9" id="KW-0808">Transferase</keyword>
<dbReference type="PANTHER" id="PTHR43070:SF3">
    <property type="entry name" value="HOMOSERINE DEHYDROGENASE"/>
    <property type="match status" value="1"/>
</dbReference>
<feature type="binding site" evidence="8">
    <location>
        <begin position="225"/>
        <end position="226"/>
    </location>
    <ligand>
        <name>ATP</name>
        <dbReference type="ChEBI" id="CHEBI:30616"/>
    </ligand>
</feature>
<proteinExistence type="inferred from homology"/>
<evidence type="ECO:0000256" key="2">
    <source>
        <dbReference type="ARBA" id="ARBA00022679"/>
    </source>
</evidence>